<proteinExistence type="predicted"/>
<keyword evidence="1" id="KW-0472">Membrane</keyword>
<protein>
    <submittedName>
        <fullName evidence="2">Uncharacterized protein</fullName>
    </submittedName>
</protein>
<reference evidence="2" key="2">
    <citation type="journal article" date="2015" name="Fish Shellfish Immunol.">
        <title>Early steps in the European eel (Anguilla anguilla)-Vibrio vulnificus interaction in the gills: Role of the RtxA13 toxin.</title>
        <authorList>
            <person name="Callol A."/>
            <person name="Pajuelo D."/>
            <person name="Ebbesson L."/>
            <person name="Teles M."/>
            <person name="MacKenzie S."/>
            <person name="Amaro C."/>
        </authorList>
    </citation>
    <scope>NUCLEOTIDE SEQUENCE</scope>
</reference>
<organism evidence="2">
    <name type="scientific">Anguilla anguilla</name>
    <name type="common">European freshwater eel</name>
    <name type="synonym">Muraena anguilla</name>
    <dbReference type="NCBI Taxonomy" id="7936"/>
    <lineage>
        <taxon>Eukaryota</taxon>
        <taxon>Metazoa</taxon>
        <taxon>Chordata</taxon>
        <taxon>Craniata</taxon>
        <taxon>Vertebrata</taxon>
        <taxon>Euteleostomi</taxon>
        <taxon>Actinopterygii</taxon>
        <taxon>Neopterygii</taxon>
        <taxon>Teleostei</taxon>
        <taxon>Anguilliformes</taxon>
        <taxon>Anguillidae</taxon>
        <taxon>Anguilla</taxon>
    </lineage>
</organism>
<feature type="transmembrane region" description="Helical" evidence="1">
    <location>
        <begin position="40"/>
        <end position="56"/>
    </location>
</feature>
<keyword evidence="1" id="KW-1133">Transmembrane helix</keyword>
<evidence type="ECO:0000256" key="1">
    <source>
        <dbReference type="SAM" id="Phobius"/>
    </source>
</evidence>
<reference evidence="2" key="1">
    <citation type="submission" date="2014-11" db="EMBL/GenBank/DDBJ databases">
        <authorList>
            <person name="Amaro Gonzalez C."/>
        </authorList>
    </citation>
    <scope>NUCLEOTIDE SEQUENCE</scope>
</reference>
<keyword evidence="1" id="KW-0812">Transmembrane</keyword>
<dbReference type="AlphaFoldDB" id="A0A0E9WC45"/>
<name>A0A0E9WC45_ANGAN</name>
<evidence type="ECO:0000313" key="2">
    <source>
        <dbReference type="EMBL" id="JAH87912.1"/>
    </source>
</evidence>
<accession>A0A0E9WC45</accession>
<dbReference type="EMBL" id="GBXM01020665">
    <property type="protein sequence ID" value="JAH87912.1"/>
    <property type="molecule type" value="Transcribed_RNA"/>
</dbReference>
<sequence length="58" mass="6637">MLSCIGTKSGCVLITGGSRYIRVLMNWAVDWKFRNRCSRALIACMCVYIYCYYLQANG</sequence>